<evidence type="ECO:0000313" key="3">
    <source>
        <dbReference type="EMBL" id="MBG6089678.1"/>
    </source>
</evidence>
<dbReference type="Proteomes" id="UP000614047">
    <property type="component" value="Unassembled WGS sequence"/>
</dbReference>
<evidence type="ECO:0000256" key="1">
    <source>
        <dbReference type="SAM" id="MobiDB-lite"/>
    </source>
</evidence>
<reference evidence="3" key="1">
    <citation type="submission" date="2020-11" db="EMBL/GenBank/DDBJ databases">
        <title>Sequencing the genomes of 1000 actinobacteria strains.</title>
        <authorList>
            <person name="Klenk H.-P."/>
        </authorList>
    </citation>
    <scope>NUCLEOTIDE SEQUENCE</scope>
    <source>
        <strain evidence="3">DSM 43175</strain>
    </source>
</reference>
<feature type="transmembrane region" description="Helical" evidence="2">
    <location>
        <begin position="117"/>
        <end position="140"/>
    </location>
</feature>
<keyword evidence="2" id="KW-1133">Transmembrane helix</keyword>
<keyword evidence="2" id="KW-0812">Transmembrane</keyword>
<proteinExistence type="predicted"/>
<gene>
    <name evidence="3" type="ORF">IW256_003791</name>
</gene>
<feature type="region of interest" description="Disordered" evidence="1">
    <location>
        <begin position="213"/>
        <end position="353"/>
    </location>
</feature>
<name>A0A931DN51_9ACTN</name>
<feature type="compositionally biased region" description="Basic and acidic residues" evidence="1">
    <location>
        <begin position="280"/>
        <end position="291"/>
    </location>
</feature>
<dbReference type="EMBL" id="JADOUA010000001">
    <property type="protein sequence ID" value="MBG6089678.1"/>
    <property type="molecule type" value="Genomic_DNA"/>
</dbReference>
<feature type="transmembrane region" description="Helical" evidence="2">
    <location>
        <begin position="182"/>
        <end position="204"/>
    </location>
</feature>
<feature type="compositionally biased region" description="Basic and acidic residues" evidence="1">
    <location>
        <begin position="244"/>
        <end position="253"/>
    </location>
</feature>
<feature type="compositionally biased region" description="Basic and acidic residues" evidence="1">
    <location>
        <begin position="318"/>
        <end position="353"/>
    </location>
</feature>
<keyword evidence="4" id="KW-1185">Reference proteome</keyword>
<comment type="caution">
    <text evidence="3">The sequence shown here is derived from an EMBL/GenBank/DDBJ whole genome shotgun (WGS) entry which is preliminary data.</text>
</comment>
<dbReference type="AlphaFoldDB" id="A0A931DN51"/>
<accession>A0A931DN51</accession>
<organism evidence="3 4">
    <name type="scientific">Actinomadura viridis</name>
    <dbReference type="NCBI Taxonomy" id="58110"/>
    <lineage>
        <taxon>Bacteria</taxon>
        <taxon>Bacillati</taxon>
        <taxon>Actinomycetota</taxon>
        <taxon>Actinomycetes</taxon>
        <taxon>Streptosporangiales</taxon>
        <taxon>Thermomonosporaceae</taxon>
        <taxon>Actinomadura</taxon>
    </lineage>
</organism>
<evidence type="ECO:0000313" key="4">
    <source>
        <dbReference type="Proteomes" id="UP000614047"/>
    </source>
</evidence>
<protein>
    <recommendedName>
        <fullName evidence="5">Transmembrane protein</fullName>
    </recommendedName>
</protein>
<keyword evidence="2" id="KW-0472">Membrane</keyword>
<evidence type="ECO:0000256" key="2">
    <source>
        <dbReference type="SAM" id="Phobius"/>
    </source>
</evidence>
<sequence>MAATAPERWALELDGRLLEVESSPSLLSQDIRLLVDGREVDRKRTSDKAVKLVHDGLTVKVTADWRGGLSMCRVVPDPAQADLKELVTGAGEVWFTPPEGSRAARRERLARRHPKLFAARHVAAAVAKVLLPLLGIGVLIRLPWPDIPLPDVDLPDIPRPRIPWPDIDPPSIPLPDLTLPGWIQAIFQTAKYWGPVLVAVLIAVQEYQRRKKQRDKAAERAAGTPAADPPGNSPAEQGEQPGAGERDHDHGDGRLPPPRTPGRPGAQGHLVGGEGGRQVPQDDRVDLDLRDQGGTGQAVVDPVAGGAQQVQPGAERVTGQDHGHLPFEQEEGEVVREGVAERDGQERGGETPR</sequence>
<evidence type="ECO:0008006" key="5">
    <source>
        <dbReference type="Google" id="ProtNLM"/>
    </source>
</evidence>